<reference evidence="1" key="1">
    <citation type="submission" date="2023-03" db="EMBL/GenBank/DDBJ databases">
        <title>Massive genome expansion in bonnet fungi (Mycena s.s.) driven by repeated elements and novel gene families across ecological guilds.</title>
        <authorList>
            <consortium name="Lawrence Berkeley National Laboratory"/>
            <person name="Harder C.B."/>
            <person name="Miyauchi S."/>
            <person name="Viragh M."/>
            <person name="Kuo A."/>
            <person name="Thoen E."/>
            <person name="Andreopoulos B."/>
            <person name="Lu D."/>
            <person name="Skrede I."/>
            <person name="Drula E."/>
            <person name="Henrissat B."/>
            <person name="Morin E."/>
            <person name="Kohler A."/>
            <person name="Barry K."/>
            <person name="LaButti K."/>
            <person name="Morin E."/>
            <person name="Salamov A."/>
            <person name="Lipzen A."/>
            <person name="Mereny Z."/>
            <person name="Hegedus B."/>
            <person name="Baldrian P."/>
            <person name="Stursova M."/>
            <person name="Weitz H."/>
            <person name="Taylor A."/>
            <person name="Grigoriev I.V."/>
            <person name="Nagy L.G."/>
            <person name="Martin F."/>
            <person name="Kauserud H."/>
        </authorList>
    </citation>
    <scope>NUCLEOTIDE SEQUENCE</scope>
    <source>
        <strain evidence="1">CBHHK188m</strain>
    </source>
</reference>
<accession>A0AAD7IK32</accession>
<organism evidence="1 2">
    <name type="scientific">Mycena maculata</name>
    <dbReference type="NCBI Taxonomy" id="230809"/>
    <lineage>
        <taxon>Eukaryota</taxon>
        <taxon>Fungi</taxon>
        <taxon>Dikarya</taxon>
        <taxon>Basidiomycota</taxon>
        <taxon>Agaricomycotina</taxon>
        <taxon>Agaricomycetes</taxon>
        <taxon>Agaricomycetidae</taxon>
        <taxon>Agaricales</taxon>
        <taxon>Marasmiineae</taxon>
        <taxon>Mycenaceae</taxon>
        <taxon>Mycena</taxon>
    </lineage>
</organism>
<keyword evidence="2" id="KW-1185">Reference proteome</keyword>
<protein>
    <submittedName>
        <fullName evidence="1">Uncharacterized protein</fullName>
    </submittedName>
</protein>
<comment type="caution">
    <text evidence="1">The sequence shown here is derived from an EMBL/GenBank/DDBJ whole genome shotgun (WGS) entry which is preliminary data.</text>
</comment>
<dbReference type="AlphaFoldDB" id="A0AAD7IK32"/>
<name>A0AAD7IK32_9AGAR</name>
<proteinExistence type="predicted"/>
<evidence type="ECO:0000313" key="1">
    <source>
        <dbReference type="EMBL" id="KAJ7744042.1"/>
    </source>
</evidence>
<evidence type="ECO:0000313" key="2">
    <source>
        <dbReference type="Proteomes" id="UP001215280"/>
    </source>
</evidence>
<dbReference type="Proteomes" id="UP001215280">
    <property type="component" value="Unassembled WGS sequence"/>
</dbReference>
<gene>
    <name evidence="1" type="ORF">DFH07DRAFT_777196</name>
</gene>
<sequence length="200" mass="22412">MSDLHKGQTHHNPVLQRLVLKVQGGRYGRDEVCGSRISKEGEDLKYTCKLVLRTLIFLDATLTKGLNDGATQVLASSSCTTVNGNSMLKCVQSYDDEESEDDLLLARKHFDQWEWWLAKLQQTGDGKSGVTALGHLPLYTVCQTSFDHNKLPWSLLALNYGIHGNKMTMIHVLFQILILCSTSPSAFETAIPDQWELSWS</sequence>
<dbReference type="EMBL" id="JARJLG010000109">
    <property type="protein sequence ID" value="KAJ7744042.1"/>
    <property type="molecule type" value="Genomic_DNA"/>
</dbReference>